<protein>
    <submittedName>
        <fullName evidence="3">tRNA cyclic N6-threonylcarbamoyladenosine(37) synthase TcdA</fullName>
    </submittedName>
</protein>
<dbReference type="AlphaFoldDB" id="A0A6S6TMP3"/>
<keyword evidence="1" id="KW-1133">Transmembrane helix</keyword>
<dbReference type="InterPro" id="IPR045886">
    <property type="entry name" value="ThiF/MoeB/HesA"/>
</dbReference>
<dbReference type="PANTHER" id="PTHR43267">
    <property type="entry name" value="TRNA THREONYLCARBAMOYLADENOSINE DEHYDRATASE"/>
    <property type="match status" value="1"/>
</dbReference>
<accession>A0A6S6TMP3</accession>
<keyword evidence="1" id="KW-0812">Transmembrane</keyword>
<dbReference type="GO" id="GO:0061503">
    <property type="term" value="F:tRNA threonylcarbamoyladenosine dehydratase"/>
    <property type="evidence" value="ECO:0007669"/>
    <property type="project" value="TreeGrafter"/>
</dbReference>
<dbReference type="GO" id="GO:0008641">
    <property type="term" value="F:ubiquitin-like modifier activating enzyme activity"/>
    <property type="evidence" value="ECO:0007669"/>
    <property type="project" value="InterPro"/>
</dbReference>
<dbReference type="SUPFAM" id="SSF69572">
    <property type="entry name" value="Activating enzymes of the ubiquitin-like proteins"/>
    <property type="match status" value="1"/>
</dbReference>
<reference evidence="3" key="1">
    <citation type="submission" date="2020-01" db="EMBL/GenBank/DDBJ databases">
        <authorList>
            <person name="Meier V. D."/>
            <person name="Meier V D."/>
        </authorList>
    </citation>
    <scope>NUCLEOTIDE SEQUENCE</scope>
    <source>
        <strain evidence="3">HLG_WM_MAG_07</strain>
    </source>
</reference>
<gene>
    <name evidence="3" type="ORF">HELGO_WM42702</name>
</gene>
<dbReference type="Pfam" id="PF00899">
    <property type="entry name" value="ThiF"/>
    <property type="match status" value="1"/>
</dbReference>
<organism evidence="3">
    <name type="scientific">uncultured Thiotrichaceae bacterium</name>
    <dbReference type="NCBI Taxonomy" id="298394"/>
    <lineage>
        <taxon>Bacteria</taxon>
        <taxon>Pseudomonadati</taxon>
        <taxon>Pseudomonadota</taxon>
        <taxon>Gammaproteobacteria</taxon>
        <taxon>Thiotrichales</taxon>
        <taxon>Thiotrichaceae</taxon>
        <taxon>environmental samples</taxon>
    </lineage>
</organism>
<evidence type="ECO:0000256" key="1">
    <source>
        <dbReference type="SAM" id="Phobius"/>
    </source>
</evidence>
<proteinExistence type="predicted"/>
<keyword evidence="1" id="KW-0472">Membrane</keyword>
<dbReference type="NCBIfam" id="NF011696">
    <property type="entry name" value="PRK15116.1"/>
    <property type="match status" value="1"/>
</dbReference>
<dbReference type="GO" id="GO:0061504">
    <property type="term" value="P:cyclic threonylcarbamoyladenosine biosynthetic process"/>
    <property type="evidence" value="ECO:0007669"/>
    <property type="project" value="TreeGrafter"/>
</dbReference>
<feature type="transmembrane region" description="Helical" evidence="1">
    <location>
        <begin position="215"/>
        <end position="234"/>
    </location>
</feature>
<dbReference type="EMBL" id="CACVAY010000080">
    <property type="protein sequence ID" value="CAA6817043.1"/>
    <property type="molecule type" value="Genomic_DNA"/>
</dbReference>
<name>A0A6S6TMP3_9GAMM</name>
<evidence type="ECO:0000259" key="2">
    <source>
        <dbReference type="Pfam" id="PF00899"/>
    </source>
</evidence>
<dbReference type="CDD" id="cd00755">
    <property type="entry name" value="YgdL_like"/>
    <property type="match status" value="1"/>
</dbReference>
<dbReference type="Gene3D" id="3.40.50.720">
    <property type="entry name" value="NAD(P)-binding Rossmann-like Domain"/>
    <property type="match status" value="1"/>
</dbReference>
<dbReference type="PANTHER" id="PTHR43267:SF1">
    <property type="entry name" value="TRNA THREONYLCARBAMOYLADENOSINE DEHYDRATASE"/>
    <property type="match status" value="1"/>
</dbReference>
<sequence>GLQAFTKAHVCVIGLGGVGSWAVEALARNAIGELTLVDMDHVAESNINRQLQATSDTLGKAKGLALAERITTINPECKVNLIDDFIQTDNQQEILGQGYDWVIDCIDSFRTKAALIAYCRRNKIKLVTLGGAGGMVDPSQIKIDDLSRSIQDPLLSKTRKLLRKDYNFPENPARRFSVPCVYSPEQLLYPDGNGDVSPNKPSGAAASGLNCAGGFGSSVVVTAPFGFFAAAHVLRKLSAKK</sequence>
<dbReference type="InterPro" id="IPR035985">
    <property type="entry name" value="Ubiquitin-activating_enz"/>
</dbReference>
<feature type="non-terminal residue" evidence="3">
    <location>
        <position position="1"/>
    </location>
</feature>
<evidence type="ECO:0000313" key="3">
    <source>
        <dbReference type="EMBL" id="CAA6817043.1"/>
    </source>
</evidence>
<dbReference type="InterPro" id="IPR000594">
    <property type="entry name" value="ThiF_NAD_FAD-bd"/>
</dbReference>
<feature type="domain" description="THIF-type NAD/FAD binding fold" evidence="2">
    <location>
        <begin position="2"/>
        <end position="148"/>
    </location>
</feature>